<dbReference type="InterPro" id="IPR013154">
    <property type="entry name" value="ADH-like_N"/>
</dbReference>
<evidence type="ECO:0000256" key="2">
    <source>
        <dbReference type="ARBA" id="ARBA00022723"/>
    </source>
</evidence>
<comment type="cofactor">
    <cofactor evidence="1 6">
        <name>Zn(2+)</name>
        <dbReference type="ChEBI" id="CHEBI:29105"/>
    </cofactor>
</comment>
<organism evidence="8 9">
    <name type="scientific">Mesorhabditis belari</name>
    <dbReference type="NCBI Taxonomy" id="2138241"/>
    <lineage>
        <taxon>Eukaryota</taxon>
        <taxon>Metazoa</taxon>
        <taxon>Ecdysozoa</taxon>
        <taxon>Nematoda</taxon>
        <taxon>Chromadorea</taxon>
        <taxon>Rhabditida</taxon>
        <taxon>Rhabditina</taxon>
        <taxon>Rhabditomorpha</taxon>
        <taxon>Rhabditoidea</taxon>
        <taxon>Rhabditidae</taxon>
        <taxon>Mesorhabditinae</taxon>
        <taxon>Mesorhabditis</taxon>
    </lineage>
</organism>
<dbReference type="WBParaSite" id="MBELARI_LOCUS7202">
    <property type="protein sequence ID" value="MBELARI_LOCUS7202"/>
    <property type="gene ID" value="MBELARI_LOCUS7202"/>
</dbReference>
<proteinExistence type="inferred from homology"/>
<dbReference type="SUPFAM" id="SSF50129">
    <property type="entry name" value="GroES-like"/>
    <property type="match status" value="2"/>
</dbReference>
<evidence type="ECO:0000256" key="3">
    <source>
        <dbReference type="ARBA" id="ARBA00022833"/>
    </source>
</evidence>
<sequence length="381" mass="41244">MVSDTEGKSITCRAALLWGPNDLRVNQIDVAAPKEGEVRVRILYNSLCHTDLHFIDGSHTAPYPAVLGHEGAGVVESVGDGVTRFKPGDAVVPTFMPQCKNCSKCARGDTNFCEKINFENFFGDMADGTSRFSLNGEKVYHFMGTSCFSEYTVIKEIMLAKIDPEAPMDKACLFGCGFPTGYGAAVNTAEVKQGERVAVIGAGAIGLSAIYGAHQSGAKEIYAIDINPDKEEIARKMGATHFVNPKDAPEGTPFIVWFIKTFGTVDKAIECIGHIECMVNAIYMTTRGWGRTVIVGVGAPGKDIAFNPAIFLERKTILGCCFGDYHGVDDIPVLVNKLKNGEINVDPLITHHFDLEQVNEAVTLLKQGKAIRSVMAVAKKE</sequence>
<evidence type="ECO:0000256" key="4">
    <source>
        <dbReference type="ARBA" id="ARBA00023002"/>
    </source>
</evidence>
<dbReference type="GO" id="GO:0051903">
    <property type="term" value="F:S-(hydroxymethyl)glutathione dehydrogenase [NAD(P)+] activity"/>
    <property type="evidence" value="ECO:0007669"/>
    <property type="project" value="TreeGrafter"/>
</dbReference>
<evidence type="ECO:0000256" key="5">
    <source>
        <dbReference type="ARBA" id="ARBA00023027"/>
    </source>
</evidence>
<accession>A0AAF3FJD6</accession>
<dbReference type="FunFam" id="3.40.50.720:FF:000003">
    <property type="entry name" value="S-(hydroxymethyl)glutathione dehydrogenase"/>
    <property type="match status" value="1"/>
</dbReference>
<dbReference type="PROSITE" id="PS00059">
    <property type="entry name" value="ADH_ZINC"/>
    <property type="match status" value="1"/>
</dbReference>
<dbReference type="InterPro" id="IPR002328">
    <property type="entry name" value="ADH_Zn_CS"/>
</dbReference>
<keyword evidence="4" id="KW-0560">Oxidoreductase</keyword>
<evidence type="ECO:0000256" key="6">
    <source>
        <dbReference type="RuleBase" id="RU361277"/>
    </source>
</evidence>
<dbReference type="SUPFAM" id="SSF51735">
    <property type="entry name" value="NAD(P)-binding Rossmann-fold domains"/>
    <property type="match status" value="1"/>
</dbReference>
<name>A0AAF3FJD6_9BILA</name>
<dbReference type="SMART" id="SM00829">
    <property type="entry name" value="PKS_ER"/>
    <property type="match status" value="1"/>
</dbReference>
<dbReference type="GO" id="GO:0008270">
    <property type="term" value="F:zinc ion binding"/>
    <property type="evidence" value="ECO:0007669"/>
    <property type="project" value="InterPro"/>
</dbReference>
<dbReference type="Proteomes" id="UP000887575">
    <property type="component" value="Unassembled WGS sequence"/>
</dbReference>
<dbReference type="GO" id="GO:0046294">
    <property type="term" value="P:formaldehyde catabolic process"/>
    <property type="evidence" value="ECO:0007669"/>
    <property type="project" value="TreeGrafter"/>
</dbReference>
<dbReference type="Pfam" id="PF08240">
    <property type="entry name" value="ADH_N"/>
    <property type="match status" value="1"/>
</dbReference>
<dbReference type="PANTHER" id="PTHR43880">
    <property type="entry name" value="ALCOHOL DEHYDROGENASE"/>
    <property type="match status" value="1"/>
</dbReference>
<dbReference type="GO" id="GO:0005829">
    <property type="term" value="C:cytosol"/>
    <property type="evidence" value="ECO:0007669"/>
    <property type="project" value="TreeGrafter"/>
</dbReference>
<dbReference type="InterPro" id="IPR020843">
    <property type="entry name" value="ER"/>
</dbReference>
<dbReference type="InterPro" id="IPR013149">
    <property type="entry name" value="ADH-like_C"/>
</dbReference>
<dbReference type="InterPro" id="IPR011032">
    <property type="entry name" value="GroES-like_sf"/>
</dbReference>
<evidence type="ECO:0000313" key="8">
    <source>
        <dbReference type="Proteomes" id="UP000887575"/>
    </source>
</evidence>
<dbReference type="Pfam" id="PF00107">
    <property type="entry name" value="ADH_zinc_N"/>
    <property type="match status" value="1"/>
</dbReference>
<keyword evidence="3 6" id="KW-0862">Zinc</keyword>
<feature type="domain" description="Enoyl reductase (ER)" evidence="7">
    <location>
        <begin position="19"/>
        <end position="375"/>
    </location>
</feature>
<evidence type="ECO:0000313" key="9">
    <source>
        <dbReference type="WBParaSite" id="MBELARI_LOCUS7202"/>
    </source>
</evidence>
<dbReference type="PANTHER" id="PTHR43880:SF12">
    <property type="entry name" value="ALCOHOL DEHYDROGENASE CLASS-3"/>
    <property type="match status" value="1"/>
</dbReference>
<keyword evidence="5" id="KW-0520">NAD</keyword>
<dbReference type="FunFam" id="3.90.180.10:FF:000067">
    <property type="entry name" value="alcohol dehydrogenase 1-like isoform X1"/>
    <property type="match status" value="1"/>
</dbReference>
<keyword evidence="2 6" id="KW-0479">Metal-binding</keyword>
<evidence type="ECO:0000256" key="1">
    <source>
        <dbReference type="ARBA" id="ARBA00001947"/>
    </source>
</evidence>
<reference evidence="9" key="1">
    <citation type="submission" date="2024-02" db="UniProtKB">
        <authorList>
            <consortium name="WormBaseParasite"/>
        </authorList>
    </citation>
    <scope>IDENTIFICATION</scope>
</reference>
<comment type="similarity">
    <text evidence="6">Belongs to the zinc-containing alcohol dehydrogenase family.</text>
</comment>
<dbReference type="Gene3D" id="3.90.180.10">
    <property type="entry name" value="Medium-chain alcohol dehydrogenases, catalytic domain"/>
    <property type="match status" value="1"/>
</dbReference>
<keyword evidence="8" id="KW-1185">Reference proteome</keyword>
<protein>
    <submittedName>
        <fullName evidence="9">Enoyl reductase (ER) domain-containing protein</fullName>
    </submittedName>
</protein>
<evidence type="ECO:0000259" key="7">
    <source>
        <dbReference type="SMART" id="SM00829"/>
    </source>
</evidence>
<dbReference type="InterPro" id="IPR036291">
    <property type="entry name" value="NAD(P)-bd_dom_sf"/>
</dbReference>
<dbReference type="AlphaFoldDB" id="A0AAF3FJD6"/>
<dbReference type="Gene3D" id="3.40.50.720">
    <property type="entry name" value="NAD(P)-binding Rossmann-like Domain"/>
    <property type="match status" value="1"/>
</dbReference>